<sequence>GIRSLGVCMRCRGDFSELHQYLDDNPSGTASDDYEIIVTIEDDDL</sequence>
<feature type="non-terminal residue" evidence="1">
    <location>
        <position position="45"/>
    </location>
</feature>
<gene>
    <name evidence="1" type="ORF">S01H4_67131</name>
</gene>
<protein>
    <submittedName>
        <fullName evidence="1">Uncharacterized protein</fullName>
    </submittedName>
</protein>
<dbReference type="EMBL" id="BART01042019">
    <property type="protein sequence ID" value="GAH30323.1"/>
    <property type="molecule type" value="Genomic_DNA"/>
</dbReference>
<dbReference type="AlphaFoldDB" id="X1GBB1"/>
<reference evidence="1" key="1">
    <citation type="journal article" date="2014" name="Front. Microbiol.">
        <title>High frequency of phylogenetically diverse reductive dehalogenase-homologous genes in deep subseafloor sedimentary metagenomes.</title>
        <authorList>
            <person name="Kawai M."/>
            <person name="Futagami T."/>
            <person name="Toyoda A."/>
            <person name="Takaki Y."/>
            <person name="Nishi S."/>
            <person name="Hori S."/>
            <person name="Arai W."/>
            <person name="Tsubouchi T."/>
            <person name="Morono Y."/>
            <person name="Uchiyama I."/>
            <person name="Ito T."/>
            <person name="Fujiyama A."/>
            <person name="Inagaki F."/>
            <person name="Takami H."/>
        </authorList>
    </citation>
    <scope>NUCLEOTIDE SEQUENCE</scope>
    <source>
        <strain evidence="1">Expedition CK06-06</strain>
    </source>
</reference>
<organism evidence="1">
    <name type="scientific">marine sediment metagenome</name>
    <dbReference type="NCBI Taxonomy" id="412755"/>
    <lineage>
        <taxon>unclassified sequences</taxon>
        <taxon>metagenomes</taxon>
        <taxon>ecological metagenomes</taxon>
    </lineage>
</organism>
<proteinExistence type="predicted"/>
<evidence type="ECO:0000313" key="1">
    <source>
        <dbReference type="EMBL" id="GAH30323.1"/>
    </source>
</evidence>
<feature type="non-terminal residue" evidence="1">
    <location>
        <position position="1"/>
    </location>
</feature>
<accession>X1GBB1</accession>
<comment type="caution">
    <text evidence="1">The sequence shown here is derived from an EMBL/GenBank/DDBJ whole genome shotgun (WGS) entry which is preliminary data.</text>
</comment>
<name>X1GBB1_9ZZZZ</name>